<comment type="caution">
    <text evidence="1">The sequence shown here is derived from an EMBL/GenBank/DDBJ whole genome shotgun (WGS) entry which is preliminary data.</text>
</comment>
<protein>
    <submittedName>
        <fullName evidence="1">Uncharacterized protein</fullName>
    </submittedName>
</protein>
<reference evidence="1 2" key="1">
    <citation type="journal article" date="2022" name="DNA Res.">
        <title>Chromosomal-level genome assembly of the orchid tree Bauhinia variegata (Leguminosae; Cercidoideae) supports the allotetraploid origin hypothesis of Bauhinia.</title>
        <authorList>
            <person name="Zhong Y."/>
            <person name="Chen Y."/>
            <person name="Zheng D."/>
            <person name="Pang J."/>
            <person name="Liu Y."/>
            <person name="Luo S."/>
            <person name="Meng S."/>
            <person name="Qian L."/>
            <person name="Wei D."/>
            <person name="Dai S."/>
            <person name="Zhou R."/>
        </authorList>
    </citation>
    <scope>NUCLEOTIDE SEQUENCE [LARGE SCALE GENOMIC DNA]</scope>
    <source>
        <strain evidence="1">BV-YZ2020</strain>
    </source>
</reference>
<proteinExistence type="predicted"/>
<evidence type="ECO:0000313" key="1">
    <source>
        <dbReference type="EMBL" id="KAI4332187.1"/>
    </source>
</evidence>
<gene>
    <name evidence="1" type="ORF">L6164_017117</name>
</gene>
<name>A0ACB9N6Q8_BAUVA</name>
<accession>A0ACB9N6Q8</accession>
<keyword evidence="2" id="KW-1185">Reference proteome</keyword>
<evidence type="ECO:0000313" key="2">
    <source>
        <dbReference type="Proteomes" id="UP000828941"/>
    </source>
</evidence>
<dbReference type="EMBL" id="CM039432">
    <property type="protein sequence ID" value="KAI4332187.1"/>
    <property type="molecule type" value="Genomic_DNA"/>
</dbReference>
<organism evidence="1 2">
    <name type="scientific">Bauhinia variegata</name>
    <name type="common">Purple orchid tree</name>
    <name type="synonym">Phanera variegata</name>
    <dbReference type="NCBI Taxonomy" id="167791"/>
    <lineage>
        <taxon>Eukaryota</taxon>
        <taxon>Viridiplantae</taxon>
        <taxon>Streptophyta</taxon>
        <taxon>Embryophyta</taxon>
        <taxon>Tracheophyta</taxon>
        <taxon>Spermatophyta</taxon>
        <taxon>Magnoliopsida</taxon>
        <taxon>eudicotyledons</taxon>
        <taxon>Gunneridae</taxon>
        <taxon>Pentapetalae</taxon>
        <taxon>rosids</taxon>
        <taxon>fabids</taxon>
        <taxon>Fabales</taxon>
        <taxon>Fabaceae</taxon>
        <taxon>Cercidoideae</taxon>
        <taxon>Cercideae</taxon>
        <taxon>Bauhiniinae</taxon>
        <taxon>Bauhinia</taxon>
    </lineage>
</organism>
<sequence>MGTKIRTMRPYVELHSSIYKPFVRKFVKQVAGRKIKRVASVAPFGACFDATTIGKTIAGHAVPIIDLVLHKEGVKWRIYGANSMVDIGKNVECLEFVDGGKNIQCVLAILE</sequence>
<dbReference type="Proteomes" id="UP000828941">
    <property type="component" value="Chromosome 7"/>
</dbReference>